<dbReference type="Proteomes" id="UP000289340">
    <property type="component" value="Chromosome 3"/>
</dbReference>
<reference evidence="2 3" key="1">
    <citation type="submission" date="2018-09" db="EMBL/GenBank/DDBJ databases">
        <title>A high-quality reference genome of wild soybean provides a powerful tool to mine soybean genomes.</title>
        <authorList>
            <person name="Xie M."/>
            <person name="Chung C.Y.L."/>
            <person name="Li M.-W."/>
            <person name="Wong F.-L."/>
            <person name="Chan T.-F."/>
            <person name="Lam H.-M."/>
        </authorList>
    </citation>
    <scope>NUCLEOTIDE SEQUENCE [LARGE SCALE GENOMIC DNA]</scope>
    <source>
        <strain evidence="3">cv. W05</strain>
        <tissue evidence="2">Hypocotyl of etiolated seedlings</tissue>
    </source>
</reference>
<dbReference type="PANTHER" id="PTHR47992">
    <property type="entry name" value="PROTEIN PHOSPHATASE"/>
    <property type="match status" value="1"/>
</dbReference>
<keyword evidence="3" id="KW-1185">Reference proteome</keyword>
<dbReference type="Gene3D" id="3.60.40.10">
    <property type="entry name" value="PPM-type phosphatase domain"/>
    <property type="match status" value="1"/>
</dbReference>
<proteinExistence type="predicted"/>
<dbReference type="EMBL" id="QZWG01000003">
    <property type="protein sequence ID" value="RZC19072.1"/>
    <property type="molecule type" value="Genomic_DNA"/>
</dbReference>
<dbReference type="GO" id="GO:0004722">
    <property type="term" value="F:protein serine/threonine phosphatase activity"/>
    <property type="evidence" value="ECO:0007669"/>
    <property type="project" value="InterPro"/>
</dbReference>
<dbReference type="InterPro" id="IPR036457">
    <property type="entry name" value="PPM-type-like_dom_sf"/>
</dbReference>
<name>A0A445L719_GLYSO</name>
<dbReference type="PROSITE" id="PS51746">
    <property type="entry name" value="PPM_2"/>
    <property type="match status" value="1"/>
</dbReference>
<dbReference type="InterPro" id="IPR015655">
    <property type="entry name" value="PP2C"/>
</dbReference>
<protein>
    <recommendedName>
        <fullName evidence="1">PPM-type phosphatase domain-containing protein</fullName>
    </recommendedName>
</protein>
<dbReference type="Pfam" id="PF00481">
    <property type="entry name" value="PP2C"/>
    <property type="match status" value="1"/>
</dbReference>
<feature type="domain" description="PPM-type phosphatase" evidence="1">
    <location>
        <begin position="1"/>
        <end position="212"/>
    </location>
</feature>
<organism evidence="2 3">
    <name type="scientific">Glycine soja</name>
    <name type="common">Wild soybean</name>
    <dbReference type="NCBI Taxonomy" id="3848"/>
    <lineage>
        <taxon>Eukaryota</taxon>
        <taxon>Viridiplantae</taxon>
        <taxon>Streptophyta</taxon>
        <taxon>Embryophyta</taxon>
        <taxon>Tracheophyta</taxon>
        <taxon>Spermatophyta</taxon>
        <taxon>Magnoliopsida</taxon>
        <taxon>eudicotyledons</taxon>
        <taxon>Gunneridae</taxon>
        <taxon>Pentapetalae</taxon>
        <taxon>rosids</taxon>
        <taxon>fabids</taxon>
        <taxon>Fabales</taxon>
        <taxon>Fabaceae</taxon>
        <taxon>Papilionoideae</taxon>
        <taxon>50 kb inversion clade</taxon>
        <taxon>NPAAA clade</taxon>
        <taxon>indigoferoid/millettioid clade</taxon>
        <taxon>Phaseoleae</taxon>
        <taxon>Glycine</taxon>
        <taxon>Glycine subgen. Soja</taxon>
    </lineage>
</organism>
<dbReference type="SUPFAM" id="SSF81606">
    <property type="entry name" value="PP2C-like"/>
    <property type="match status" value="1"/>
</dbReference>
<dbReference type="SUPFAM" id="SSF52058">
    <property type="entry name" value="L domain-like"/>
    <property type="match status" value="1"/>
</dbReference>
<accession>A0A445L719</accession>
<comment type="caution">
    <text evidence="2">The sequence shown here is derived from an EMBL/GenBank/DDBJ whole genome shotgun (WGS) entry which is preliminary data.</text>
</comment>
<keyword evidence="2" id="KW-0378">Hydrolase</keyword>
<sequence length="212" mass="23701">MVESMVEAISSIETTCLQHLKLRDCSSAISFPGGRLPASLKTQVISNLKNLEFPTQHKHQLLESLLLYNSCDSLKSLPLVTFPNLKSLPIENCEHMESLLVSGAESFKSLCSLRIYQCPNFVSFWREGLPAPNLTDFEVLQPKRDCPGLAMARAFGNFCLKDYGVASVPDVSYRNLTNEDKFVVLASDGELEFHLAIRVIKVSIKSQHRLLN</sequence>
<dbReference type="InterPro" id="IPR001932">
    <property type="entry name" value="PPM-type_phosphatase-like_dom"/>
</dbReference>
<evidence type="ECO:0000313" key="2">
    <source>
        <dbReference type="EMBL" id="RZC19072.1"/>
    </source>
</evidence>
<evidence type="ECO:0000259" key="1">
    <source>
        <dbReference type="PROSITE" id="PS51746"/>
    </source>
</evidence>
<gene>
    <name evidence="2" type="ORF">D0Y65_006060</name>
</gene>
<dbReference type="AlphaFoldDB" id="A0A445L719"/>
<evidence type="ECO:0000313" key="3">
    <source>
        <dbReference type="Proteomes" id="UP000289340"/>
    </source>
</evidence>